<keyword evidence="1" id="KW-0547">Nucleotide-binding</keyword>
<dbReference type="PANTHER" id="PTHR35526:SF3">
    <property type="entry name" value="ANTI-SIGMA-F FACTOR RSBW"/>
    <property type="match status" value="1"/>
</dbReference>
<keyword evidence="2" id="KW-1185">Reference proteome</keyword>
<dbReference type="RefSeq" id="WP_220648146.1">
    <property type="nucleotide sequence ID" value="NZ_CP080647.1"/>
</dbReference>
<accession>A0ABX8XTW1</accession>
<dbReference type="PANTHER" id="PTHR35526">
    <property type="entry name" value="ANTI-SIGMA-F FACTOR RSBW-RELATED"/>
    <property type="match status" value="1"/>
</dbReference>
<dbReference type="Proteomes" id="UP000827138">
    <property type="component" value="Chromosome"/>
</dbReference>
<dbReference type="SUPFAM" id="SSF55874">
    <property type="entry name" value="ATPase domain of HSP90 chaperone/DNA topoisomerase II/histidine kinase"/>
    <property type="match status" value="1"/>
</dbReference>
<dbReference type="Gene3D" id="3.30.565.10">
    <property type="entry name" value="Histidine kinase-like ATPase, C-terminal domain"/>
    <property type="match status" value="1"/>
</dbReference>
<evidence type="ECO:0000313" key="2">
    <source>
        <dbReference type="Proteomes" id="UP000827138"/>
    </source>
</evidence>
<dbReference type="InterPro" id="IPR050267">
    <property type="entry name" value="Anti-sigma-factor_SerPK"/>
</dbReference>
<name>A0ABX8XTW1_9ACTN</name>
<proteinExistence type="predicted"/>
<protein>
    <submittedName>
        <fullName evidence="1">ATP-binding protein</fullName>
    </submittedName>
</protein>
<evidence type="ECO:0000313" key="1">
    <source>
        <dbReference type="EMBL" id="QYX79351.1"/>
    </source>
</evidence>
<organism evidence="1 2">
    <name type="scientific">Streptomyces akebiae</name>
    <dbReference type="NCBI Taxonomy" id="2865673"/>
    <lineage>
        <taxon>Bacteria</taxon>
        <taxon>Bacillati</taxon>
        <taxon>Actinomycetota</taxon>
        <taxon>Actinomycetes</taxon>
        <taxon>Kitasatosporales</taxon>
        <taxon>Streptomycetaceae</taxon>
        <taxon>Streptomyces</taxon>
    </lineage>
</organism>
<gene>
    <name evidence="1" type="ORF">K1J60_25080</name>
</gene>
<dbReference type="CDD" id="cd16936">
    <property type="entry name" value="HATPase_RsbW-like"/>
    <property type="match status" value="1"/>
</dbReference>
<dbReference type="InterPro" id="IPR036890">
    <property type="entry name" value="HATPase_C_sf"/>
</dbReference>
<dbReference type="GO" id="GO:0005524">
    <property type="term" value="F:ATP binding"/>
    <property type="evidence" value="ECO:0007669"/>
    <property type="project" value="UniProtKB-KW"/>
</dbReference>
<reference evidence="1 2" key="1">
    <citation type="submission" date="2021-08" db="EMBL/GenBank/DDBJ databases">
        <authorList>
            <person name="Ping M."/>
        </authorList>
    </citation>
    <scope>NUCLEOTIDE SEQUENCE [LARGE SCALE GENOMIC DNA]</scope>
    <source>
        <strain evidence="1 2">MG28</strain>
    </source>
</reference>
<keyword evidence="1" id="KW-0067">ATP-binding</keyword>
<sequence length="144" mass="15523">MATVSPSLDYTLRLPRDPRSPGVGRATLRAVLAAHDLAELGPVAELLATELLTNAHQHTTAEYALRVVGIGGRLRVGVWDRDRRVPPGFEAEHERVDVHADAERGRGLCLVRACSEDRGVSVLRDLGVSRGGKLLWVDCGAVEG</sequence>
<dbReference type="EMBL" id="CP080647">
    <property type="protein sequence ID" value="QYX79351.1"/>
    <property type="molecule type" value="Genomic_DNA"/>
</dbReference>